<dbReference type="GO" id="GO:0022857">
    <property type="term" value="F:transmembrane transporter activity"/>
    <property type="evidence" value="ECO:0007669"/>
    <property type="project" value="InterPro"/>
</dbReference>
<dbReference type="PANTHER" id="PTHR11795">
    <property type="entry name" value="BRANCHED-CHAIN AMINO ACID TRANSPORT SYSTEM PERMEASE PROTEIN LIVH"/>
    <property type="match status" value="1"/>
</dbReference>
<dbReference type="Pfam" id="PF02653">
    <property type="entry name" value="BPD_transp_2"/>
    <property type="match status" value="1"/>
</dbReference>
<dbReference type="OrthoDB" id="8126477at2"/>
<dbReference type="CDD" id="cd06582">
    <property type="entry name" value="TM_PBP1_LivH_like"/>
    <property type="match status" value="1"/>
</dbReference>
<evidence type="ECO:0000256" key="4">
    <source>
        <dbReference type="ARBA" id="ARBA00022692"/>
    </source>
</evidence>
<keyword evidence="4 9" id="KW-0812">Transmembrane</keyword>
<dbReference type="InterPro" id="IPR001851">
    <property type="entry name" value="ABC_transp_permease"/>
</dbReference>
<dbReference type="PANTHER" id="PTHR11795:SF442">
    <property type="entry name" value="ABC TRANSPORTER ATP-BINDING PROTEIN"/>
    <property type="match status" value="1"/>
</dbReference>
<comment type="similarity">
    <text evidence="8">Belongs to the binding-protein-dependent transport system permease family. LivHM subfamily.</text>
</comment>
<keyword evidence="2" id="KW-0813">Transport</keyword>
<evidence type="ECO:0000256" key="2">
    <source>
        <dbReference type="ARBA" id="ARBA00022448"/>
    </source>
</evidence>
<evidence type="ECO:0000256" key="7">
    <source>
        <dbReference type="ARBA" id="ARBA00023136"/>
    </source>
</evidence>
<dbReference type="InterPro" id="IPR052157">
    <property type="entry name" value="BCAA_transport_permease"/>
</dbReference>
<dbReference type="AlphaFoldDB" id="A0A3L7A494"/>
<evidence type="ECO:0000256" key="8">
    <source>
        <dbReference type="ARBA" id="ARBA00037998"/>
    </source>
</evidence>
<evidence type="ECO:0000256" key="1">
    <source>
        <dbReference type="ARBA" id="ARBA00004651"/>
    </source>
</evidence>
<accession>A0A3L7A494</accession>
<feature type="transmembrane region" description="Helical" evidence="9">
    <location>
        <begin position="196"/>
        <end position="216"/>
    </location>
</feature>
<evidence type="ECO:0000256" key="5">
    <source>
        <dbReference type="ARBA" id="ARBA00022970"/>
    </source>
</evidence>
<evidence type="ECO:0000256" key="3">
    <source>
        <dbReference type="ARBA" id="ARBA00022475"/>
    </source>
</evidence>
<keyword evidence="3" id="KW-1003">Cell membrane</keyword>
<dbReference type="GO" id="GO:0005886">
    <property type="term" value="C:plasma membrane"/>
    <property type="evidence" value="ECO:0007669"/>
    <property type="project" value="UniProtKB-SubCell"/>
</dbReference>
<proteinExistence type="inferred from homology"/>
<evidence type="ECO:0000256" key="6">
    <source>
        <dbReference type="ARBA" id="ARBA00022989"/>
    </source>
</evidence>
<gene>
    <name evidence="10" type="ORF">D9R14_17400</name>
</gene>
<feature type="transmembrane region" description="Helical" evidence="9">
    <location>
        <begin position="40"/>
        <end position="58"/>
    </location>
</feature>
<comment type="caution">
    <text evidence="10">The sequence shown here is derived from an EMBL/GenBank/DDBJ whole genome shotgun (WGS) entry which is preliminary data.</text>
</comment>
<protein>
    <submittedName>
        <fullName evidence="10">Branched-chain amino acid ABC transporter permease</fullName>
    </submittedName>
</protein>
<feature type="transmembrane region" description="Helical" evidence="9">
    <location>
        <begin position="144"/>
        <end position="164"/>
    </location>
</feature>
<keyword evidence="11" id="KW-1185">Reference proteome</keyword>
<keyword evidence="7 9" id="KW-0472">Membrane</keyword>
<reference evidence="10 11" key="1">
    <citation type="submission" date="2018-10" db="EMBL/GenBank/DDBJ databases">
        <title>Xanthobacter tagetidis genome sequencing and assembly.</title>
        <authorList>
            <person name="Maclea K.S."/>
            <person name="Goen A.E."/>
            <person name="Fatima S.A."/>
        </authorList>
    </citation>
    <scope>NUCLEOTIDE SEQUENCE [LARGE SCALE GENOMIC DNA]</scope>
    <source>
        <strain evidence="10 11">ATCC 700314</strain>
    </source>
</reference>
<dbReference type="Proteomes" id="UP000269692">
    <property type="component" value="Unassembled WGS sequence"/>
</dbReference>
<evidence type="ECO:0000313" key="10">
    <source>
        <dbReference type="EMBL" id="RLP75156.1"/>
    </source>
</evidence>
<evidence type="ECO:0000313" key="11">
    <source>
        <dbReference type="Proteomes" id="UP000269692"/>
    </source>
</evidence>
<organism evidence="10 11">
    <name type="scientific">Xanthobacter tagetidis</name>
    <dbReference type="NCBI Taxonomy" id="60216"/>
    <lineage>
        <taxon>Bacteria</taxon>
        <taxon>Pseudomonadati</taxon>
        <taxon>Pseudomonadota</taxon>
        <taxon>Alphaproteobacteria</taxon>
        <taxon>Hyphomicrobiales</taxon>
        <taxon>Xanthobacteraceae</taxon>
        <taxon>Xanthobacter</taxon>
    </lineage>
</organism>
<keyword evidence="5" id="KW-0029">Amino-acid transport</keyword>
<evidence type="ECO:0000256" key="9">
    <source>
        <dbReference type="SAM" id="Phobius"/>
    </source>
</evidence>
<feature type="transmembrane region" description="Helical" evidence="9">
    <location>
        <begin position="64"/>
        <end position="85"/>
    </location>
</feature>
<keyword evidence="6 9" id="KW-1133">Transmembrane helix</keyword>
<feature type="transmembrane region" description="Helical" evidence="9">
    <location>
        <begin position="269"/>
        <end position="287"/>
    </location>
</feature>
<feature type="transmembrane region" description="Helical" evidence="9">
    <location>
        <begin position="97"/>
        <end position="118"/>
    </location>
</feature>
<sequence>MATVDLLFAALFNAAVLFLVTAGLQLIFGVQRIVNLTAGSLYALGAYFGASVFEWFSAQGGSPALLLPVLILSGLLAGQVGFVIERVLRTVYGRDEAFQLLMTFAFVLMFQDVLRYVWGAQPRLLGDLPSVYGTLAVGGFTFPVYNLLVMLSALVVAGLLYWLIERTSLGHVVRATAENGRMAEALGANTRRINTLVFVLGSMLGTVGGALVIPTTAASLEMPIALIVEAFAVVVIGGLGSIRGAFLGAIIVGVLRALSLTYFPELEVMSIYLVVIVVLVVRPYGLFGKAEA</sequence>
<feature type="transmembrane region" description="Helical" evidence="9">
    <location>
        <begin position="6"/>
        <end position="28"/>
    </location>
</feature>
<dbReference type="GO" id="GO:0006865">
    <property type="term" value="P:amino acid transport"/>
    <property type="evidence" value="ECO:0007669"/>
    <property type="project" value="UniProtKB-KW"/>
</dbReference>
<comment type="subcellular location">
    <subcellularLocation>
        <location evidence="1">Cell membrane</location>
        <topology evidence="1">Multi-pass membrane protein</topology>
    </subcellularLocation>
</comment>
<dbReference type="EMBL" id="RCTF01000016">
    <property type="protein sequence ID" value="RLP75156.1"/>
    <property type="molecule type" value="Genomic_DNA"/>
</dbReference>
<dbReference type="RefSeq" id="WP_121624622.1">
    <property type="nucleotide sequence ID" value="NZ_JACIIW010000011.1"/>
</dbReference>
<name>A0A3L7A494_9HYPH</name>